<evidence type="ECO:0000256" key="12">
    <source>
        <dbReference type="RuleBase" id="RU000354"/>
    </source>
</evidence>
<accession>A0A4W6C9Q1</accession>
<evidence type="ECO:0000256" key="4">
    <source>
        <dbReference type="ARBA" id="ARBA00022525"/>
    </source>
</evidence>
<keyword evidence="5" id="KW-0165">Cleavage on pair of basic residues</keyword>
<keyword evidence="7 12" id="KW-0339">Growth factor</keyword>
<reference evidence="17" key="1">
    <citation type="submission" date="2015-09" db="EMBL/GenBank/DDBJ databases">
        <authorList>
            <person name="Sai Rama Sridatta P."/>
        </authorList>
    </citation>
    <scope>NUCLEOTIDE SEQUENCE [LARGE SCALE GENOMIC DNA]</scope>
</reference>
<keyword evidence="17" id="KW-1185">Reference proteome</keyword>
<dbReference type="AlphaFoldDB" id="A0A4W6C9Q1"/>
<keyword evidence="3" id="KW-0202">Cytokine</keyword>
<feature type="chain" id="PRO_5021393417" description="Growth/differentiation factor 10" evidence="14">
    <location>
        <begin position="25"/>
        <end position="470"/>
    </location>
</feature>
<evidence type="ECO:0000256" key="7">
    <source>
        <dbReference type="ARBA" id="ARBA00023030"/>
    </source>
</evidence>
<dbReference type="SUPFAM" id="SSF57501">
    <property type="entry name" value="Cystine-knot cytokines"/>
    <property type="match status" value="1"/>
</dbReference>
<dbReference type="Gene3D" id="2.10.90.10">
    <property type="entry name" value="Cystine-knot cytokines"/>
    <property type="match status" value="1"/>
</dbReference>
<feature type="signal peptide" evidence="14">
    <location>
        <begin position="1"/>
        <end position="24"/>
    </location>
</feature>
<evidence type="ECO:0000256" key="2">
    <source>
        <dbReference type="ARBA" id="ARBA00006656"/>
    </source>
</evidence>
<organism evidence="16 17">
    <name type="scientific">Lates calcarifer</name>
    <name type="common">Barramundi</name>
    <name type="synonym">Holocentrus calcarifer</name>
    <dbReference type="NCBI Taxonomy" id="8187"/>
    <lineage>
        <taxon>Eukaryota</taxon>
        <taxon>Metazoa</taxon>
        <taxon>Chordata</taxon>
        <taxon>Craniata</taxon>
        <taxon>Vertebrata</taxon>
        <taxon>Euteleostomi</taxon>
        <taxon>Actinopterygii</taxon>
        <taxon>Neopterygii</taxon>
        <taxon>Teleostei</taxon>
        <taxon>Neoteleostei</taxon>
        <taxon>Acanthomorphata</taxon>
        <taxon>Carangaria</taxon>
        <taxon>Carangaria incertae sedis</taxon>
        <taxon>Centropomidae</taxon>
        <taxon>Lates</taxon>
    </lineage>
</organism>
<dbReference type="GeneTree" id="ENSGT00940000157214"/>
<feature type="compositionally biased region" description="Basic residues" evidence="13">
    <location>
        <begin position="325"/>
        <end position="335"/>
    </location>
</feature>
<keyword evidence="9" id="KW-0325">Glycoprotein</keyword>
<dbReference type="Pfam" id="PF00019">
    <property type="entry name" value="TGF_beta"/>
    <property type="match status" value="1"/>
</dbReference>
<evidence type="ECO:0000256" key="10">
    <source>
        <dbReference type="ARBA" id="ARBA00040122"/>
    </source>
</evidence>
<keyword evidence="8" id="KW-1015">Disulfide bond</keyword>
<dbReference type="InterPro" id="IPR029034">
    <property type="entry name" value="Cystine-knot_cytokine"/>
</dbReference>
<evidence type="ECO:0000256" key="3">
    <source>
        <dbReference type="ARBA" id="ARBA00022514"/>
    </source>
</evidence>
<dbReference type="PROSITE" id="PS51362">
    <property type="entry name" value="TGF_BETA_2"/>
    <property type="match status" value="1"/>
</dbReference>
<evidence type="ECO:0000256" key="6">
    <source>
        <dbReference type="ARBA" id="ARBA00022729"/>
    </source>
</evidence>
<dbReference type="InParanoid" id="A0A4W6C9Q1"/>
<dbReference type="Proteomes" id="UP000314980">
    <property type="component" value="Unassembled WGS sequence"/>
</dbReference>
<dbReference type="InterPro" id="IPR017948">
    <property type="entry name" value="TGFb_CS"/>
</dbReference>
<feature type="compositionally biased region" description="Polar residues" evidence="13">
    <location>
        <begin position="261"/>
        <end position="278"/>
    </location>
</feature>
<dbReference type="Ensembl" id="ENSLCAT00010008071.1">
    <property type="protein sequence ID" value="ENSLCAP00010007880.1"/>
    <property type="gene ID" value="ENSLCAG00010003832.1"/>
</dbReference>
<feature type="region of interest" description="Disordered" evidence="13">
    <location>
        <begin position="252"/>
        <end position="307"/>
    </location>
</feature>
<evidence type="ECO:0000256" key="9">
    <source>
        <dbReference type="ARBA" id="ARBA00023180"/>
    </source>
</evidence>
<proteinExistence type="inferred from homology"/>
<evidence type="ECO:0000313" key="17">
    <source>
        <dbReference type="Proteomes" id="UP000314980"/>
    </source>
</evidence>
<dbReference type="GO" id="GO:0005615">
    <property type="term" value="C:extracellular space"/>
    <property type="evidence" value="ECO:0007669"/>
    <property type="project" value="UniProtKB-KW"/>
</dbReference>
<evidence type="ECO:0000256" key="5">
    <source>
        <dbReference type="ARBA" id="ARBA00022685"/>
    </source>
</evidence>
<comment type="subcellular location">
    <subcellularLocation>
        <location evidence="1">Secreted</location>
    </subcellularLocation>
</comment>
<keyword evidence="6 14" id="KW-0732">Signal</keyword>
<dbReference type="FunFam" id="2.10.90.10:FF:000008">
    <property type="entry name" value="Bone morphogenetic protein 3"/>
    <property type="match status" value="1"/>
</dbReference>
<dbReference type="CDD" id="cd13763">
    <property type="entry name" value="TGF_beta_BMP3_like"/>
    <property type="match status" value="1"/>
</dbReference>
<keyword evidence="4" id="KW-0964">Secreted</keyword>
<dbReference type="SMART" id="SM00204">
    <property type="entry name" value="TGFB"/>
    <property type="match status" value="1"/>
</dbReference>
<evidence type="ECO:0000256" key="13">
    <source>
        <dbReference type="SAM" id="MobiDB-lite"/>
    </source>
</evidence>
<dbReference type="InterPro" id="IPR001839">
    <property type="entry name" value="TGF-b_C"/>
</dbReference>
<name>A0A4W6C9Q1_LATCA</name>
<dbReference type="GO" id="GO:0008083">
    <property type="term" value="F:growth factor activity"/>
    <property type="evidence" value="ECO:0007669"/>
    <property type="project" value="UniProtKB-KW"/>
</dbReference>
<feature type="region of interest" description="Disordered" evidence="13">
    <location>
        <begin position="325"/>
        <end position="350"/>
    </location>
</feature>
<evidence type="ECO:0000256" key="8">
    <source>
        <dbReference type="ARBA" id="ARBA00023157"/>
    </source>
</evidence>
<comment type="similarity">
    <text evidence="2 12">Belongs to the TGF-beta family.</text>
</comment>
<dbReference type="FunCoup" id="A0A4W6C9Q1">
    <property type="interactions" value="478"/>
</dbReference>
<evidence type="ECO:0000256" key="14">
    <source>
        <dbReference type="SAM" id="SignalP"/>
    </source>
</evidence>
<reference evidence="16" key="2">
    <citation type="submission" date="2025-08" db="UniProtKB">
        <authorList>
            <consortium name="Ensembl"/>
        </authorList>
    </citation>
    <scope>IDENTIFICATION</scope>
</reference>
<dbReference type="PANTHER" id="PTHR11848">
    <property type="entry name" value="TGF-BETA FAMILY"/>
    <property type="match status" value="1"/>
</dbReference>
<dbReference type="GO" id="GO:0005125">
    <property type="term" value="F:cytokine activity"/>
    <property type="evidence" value="ECO:0007669"/>
    <property type="project" value="UniProtKB-KW"/>
</dbReference>
<evidence type="ECO:0000256" key="1">
    <source>
        <dbReference type="ARBA" id="ARBA00004613"/>
    </source>
</evidence>
<dbReference type="PANTHER" id="PTHR11848:SF145">
    <property type="entry name" value="GROWTH_DIFFERENTIATION FACTOR 10"/>
    <property type="match status" value="1"/>
</dbReference>
<reference evidence="16" key="3">
    <citation type="submission" date="2025-09" db="UniProtKB">
        <authorList>
            <consortium name="Ensembl"/>
        </authorList>
    </citation>
    <scope>IDENTIFICATION</scope>
</reference>
<sequence length="470" mass="53156">MAALSVMSSHLFLLMLSCFLGAASVRVMKEASWSAQDSGFSPSSSDPFSDDLDQDMVSQHMSKLYEKYNRENRLKEGNTVRSFRASQDASDHRLVYQLNLTTLQDSEVILSATFHFLLDRRPHQKSWFCKRFKRPSCRSSAIHPSPSISLLLRSVSSVSEVRSGSRGSLLGNLTFHPHRRGLWQMKDVTLVIKEARDKGHLLVTVELGLGQHYQRKPEEALSAGSMPYLLLYANDQALEEPNSVAASLQRYDPLSEGGEPSHSSQASQLLHRPNTSPESKGRVRREATLPSEPIQNNELPEVDYRPDGYRKDDLWESTWYLKPKPKSGRKEKKRKSQEEEKSPVLSFDEQTMRNARRRQWGNAQHRGCSRRNLRVDFADIGWSEWVIAPKAFEAYYCAGTCGFPMPKVSRPSNHATIQSIVRAVGIIPGVPEPCCVPEKMSPLAVLYQDESRNPVLKVYPNMSVQSCSCR</sequence>
<dbReference type="InterPro" id="IPR015615">
    <property type="entry name" value="TGF-beta-rel"/>
</dbReference>
<evidence type="ECO:0000256" key="11">
    <source>
        <dbReference type="ARBA" id="ARBA00042879"/>
    </source>
</evidence>
<protein>
    <recommendedName>
        <fullName evidence="10">Growth/differentiation factor 10</fullName>
    </recommendedName>
    <alternativeName>
        <fullName evidence="11">Bone morphogenetic protein 3B</fullName>
    </alternativeName>
</protein>
<gene>
    <name evidence="16" type="primary">GDF10</name>
</gene>
<dbReference type="PROSITE" id="PS00250">
    <property type="entry name" value="TGF_BETA_1"/>
    <property type="match status" value="1"/>
</dbReference>
<dbReference type="GO" id="GO:0045669">
    <property type="term" value="P:positive regulation of osteoblast differentiation"/>
    <property type="evidence" value="ECO:0007669"/>
    <property type="project" value="TreeGrafter"/>
</dbReference>
<evidence type="ECO:0000259" key="15">
    <source>
        <dbReference type="PROSITE" id="PS51362"/>
    </source>
</evidence>
<feature type="domain" description="TGF-beta family profile" evidence="15">
    <location>
        <begin position="355"/>
        <end position="470"/>
    </location>
</feature>
<evidence type="ECO:0000313" key="16">
    <source>
        <dbReference type="Ensembl" id="ENSLCAP00010007880.1"/>
    </source>
</evidence>